<keyword evidence="3" id="KW-1185">Reference proteome</keyword>
<accession>A0A0D3HN48</accession>
<organism evidence="2">
    <name type="scientific">Oryza barthii</name>
    <dbReference type="NCBI Taxonomy" id="65489"/>
    <lineage>
        <taxon>Eukaryota</taxon>
        <taxon>Viridiplantae</taxon>
        <taxon>Streptophyta</taxon>
        <taxon>Embryophyta</taxon>
        <taxon>Tracheophyta</taxon>
        <taxon>Spermatophyta</taxon>
        <taxon>Magnoliopsida</taxon>
        <taxon>Liliopsida</taxon>
        <taxon>Poales</taxon>
        <taxon>Poaceae</taxon>
        <taxon>BOP clade</taxon>
        <taxon>Oryzoideae</taxon>
        <taxon>Oryzeae</taxon>
        <taxon>Oryzinae</taxon>
        <taxon>Oryza</taxon>
    </lineage>
</organism>
<dbReference type="HOGENOM" id="CLU_2430549_0_0_1"/>
<name>A0A0D3HN48_9ORYZ</name>
<proteinExistence type="predicted"/>
<reference evidence="2" key="1">
    <citation type="journal article" date="2009" name="Rice">
        <title>De Novo Next Generation Sequencing of Plant Genomes.</title>
        <authorList>
            <person name="Rounsley S."/>
            <person name="Marri P.R."/>
            <person name="Yu Y."/>
            <person name="He R."/>
            <person name="Sisneros N."/>
            <person name="Goicoechea J.L."/>
            <person name="Lee S.J."/>
            <person name="Angelova A."/>
            <person name="Kudrna D."/>
            <person name="Luo M."/>
            <person name="Affourtit J."/>
            <person name="Desany B."/>
            <person name="Knight J."/>
            <person name="Niazi F."/>
            <person name="Egholm M."/>
            <person name="Wing R.A."/>
        </authorList>
    </citation>
    <scope>NUCLEOTIDE SEQUENCE [LARGE SCALE GENOMIC DNA]</scope>
    <source>
        <strain evidence="2">cv. IRGC 105608</strain>
    </source>
</reference>
<dbReference type="AlphaFoldDB" id="A0A0D3HN48"/>
<evidence type="ECO:0000313" key="2">
    <source>
        <dbReference type="EnsemblPlants" id="OBART11G17280.2"/>
    </source>
</evidence>
<feature type="region of interest" description="Disordered" evidence="1">
    <location>
        <begin position="56"/>
        <end position="75"/>
    </location>
</feature>
<dbReference type="Gramene" id="OBART11G17280.2">
    <property type="protein sequence ID" value="OBART11G17280.2"/>
    <property type="gene ID" value="OBART11G17280"/>
</dbReference>
<dbReference type="Proteomes" id="UP000026960">
    <property type="component" value="Chromosome 11"/>
</dbReference>
<dbReference type="EnsemblPlants" id="OBART11G17280.2">
    <property type="protein sequence ID" value="OBART11G17280.2"/>
    <property type="gene ID" value="OBART11G17280"/>
</dbReference>
<evidence type="ECO:0000313" key="3">
    <source>
        <dbReference type="Proteomes" id="UP000026960"/>
    </source>
</evidence>
<reference evidence="2" key="2">
    <citation type="submission" date="2015-03" db="UniProtKB">
        <authorList>
            <consortium name="EnsemblPlants"/>
        </authorList>
    </citation>
    <scope>IDENTIFICATION</scope>
</reference>
<evidence type="ECO:0000256" key="1">
    <source>
        <dbReference type="SAM" id="MobiDB-lite"/>
    </source>
</evidence>
<protein>
    <submittedName>
        <fullName evidence="2">Uncharacterized protein</fullName>
    </submittedName>
</protein>
<sequence length="91" mass="9690">MATREAKDGCGRCRSPGLAMGDGRRIYGTAASTVIPAEERMTTPSPRACQRGLMAAATGDEEDVEETQGYGSEGWRREKPKMAMGVVAPLV</sequence>